<name>A0A3B0V7F4_9ZZZZ</name>
<protein>
    <submittedName>
        <fullName evidence="1">Uncharacterized protein</fullName>
    </submittedName>
</protein>
<sequence length="111" mass="12970">MPLTQGKHIIKEIEGVRCSLVEENIPKDRAEFLKKLLVHNGFDVKLAQTNEEENTFVMGVTDLLFNPVIYVYELRLKTPDDKVVTPAYWLQLSNEGIRKGEDDYYWNLKKK</sequence>
<organism evidence="1">
    <name type="scientific">hydrothermal vent metagenome</name>
    <dbReference type="NCBI Taxonomy" id="652676"/>
    <lineage>
        <taxon>unclassified sequences</taxon>
        <taxon>metagenomes</taxon>
        <taxon>ecological metagenomes</taxon>
    </lineage>
</organism>
<accession>A0A3B0V7F4</accession>
<evidence type="ECO:0000313" key="1">
    <source>
        <dbReference type="EMBL" id="VAW27856.1"/>
    </source>
</evidence>
<gene>
    <name evidence="1" type="ORF">MNBD_BACTEROID07-1422</name>
</gene>
<proteinExistence type="predicted"/>
<dbReference type="AlphaFoldDB" id="A0A3B0V7F4"/>
<reference evidence="1" key="1">
    <citation type="submission" date="2018-06" db="EMBL/GenBank/DDBJ databases">
        <authorList>
            <person name="Zhirakovskaya E."/>
        </authorList>
    </citation>
    <scope>NUCLEOTIDE SEQUENCE</scope>
</reference>
<dbReference type="EMBL" id="UOET01000166">
    <property type="protein sequence ID" value="VAW27856.1"/>
    <property type="molecule type" value="Genomic_DNA"/>
</dbReference>